<dbReference type="PANTHER" id="PTHR43028:SF3">
    <property type="entry name" value="INOSITOL POLYPHOSPHATE 1-PHOSPHATASE"/>
    <property type="match status" value="1"/>
</dbReference>
<feature type="region of interest" description="Disordered" evidence="9">
    <location>
        <begin position="303"/>
        <end position="325"/>
    </location>
</feature>
<keyword evidence="11" id="KW-1185">Reference proteome</keyword>
<dbReference type="PANTHER" id="PTHR43028">
    <property type="entry name" value="3'(2'),5'-BISPHOSPHATE NUCLEOTIDASE 1"/>
    <property type="match status" value="1"/>
</dbReference>
<name>A0A5N3X4W2_MUNRE</name>
<feature type="binding site" evidence="8">
    <location>
        <position position="105"/>
    </location>
    <ligand>
        <name>Mg(2+)</name>
        <dbReference type="ChEBI" id="CHEBI:18420"/>
        <label>1</label>
        <note>catalytic</note>
    </ligand>
</feature>
<accession>A0A5N3X4W2</accession>
<evidence type="ECO:0000256" key="5">
    <source>
        <dbReference type="ARBA" id="ARBA00044465"/>
    </source>
</evidence>
<dbReference type="InterPro" id="IPR000760">
    <property type="entry name" value="Inositol_monophosphatase-like"/>
</dbReference>
<feature type="binding site" evidence="8">
    <location>
        <position position="106"/>
    </location>
    <ligand>
        <name>Mg(2+)</name>
        <dbReference type="ChEBI" id="CHEBI:18420"/>
        <label>1</label>
        <note>catalytic</note>
    </ligand>
</feature>
<feature type="compositionally biased region" description="Polar residues" evidence="9">
    <location>
        <begin position="316"/>
        <end position="325"/>
    </location>
</feature>
<feature type="binding site" evidence="8">
    <location>
        <position position="103"/>
    </location>
    <ligand>
        <name>Mg(2+)</name>
        <dbReference type="ChEBI" id="CHEBI:18420"/>
        <label>1</label>
        <note>catalytic</note>
    </ligand>
</feature>
<organism evidence="10 11">
    <name type="scientific">Muntiacus reevesi</name>
    <name type="common">Reeves' muntjac</name>
    <name type="synonym">Cervus reevesi</name>
    <dbReference type="NCBI Taxonomy" id="9886"/>
    <lineage>
        <taxon>Eukaryota</taxon>
        <taxon>Metazoa</taxon>
        <taxon>Chordata</taxon>
        <taxon>Craniata</taxon>
        <taxon>Vertebrata</taxon>
        <taxon>Euteleostomi</taxon>
        <taxon>Mammalia</taxon>
        <taxon>Eutheria</taxon>
        <taxon>Laurasiatheria</taxon>
        <taxon>Artiodactyla</taxon>
        <taxon>Ruminantia</taxon>
        <taxon>Pecora</taxon>
        <taxon>Cervidae</taxon>
        <taxon>Muntiacinae</taxon>
        <taxon>Muntiacus</taxon>
    </lineage>
</organism>
<dbReference type="GO" id="GO:0046872">
    <property type="term" value="F:metal ion binding"/>
    <property type="evidence" value="ECO:0007669"/>
    <property type="project" value="UniProtKB-KW"/>
</dbReference>
<dbReference type="Gene3D" id="3.40.190.80">
    <property type="match status" value="1"/>
</dbReference>
<comment type="catalytic activity">
    <reaction evidence="6">
        <text>1D-myo-inositol 1,4-bisphosphate + H2O = 1D-myo-inositol 4-phosphate + phosphate</text>
        <dbReference type="Rhea" id="RHEA:15553"/>
        <dbReference type="ChEBI" id="CHEBI:15377"/>
        <dbReference type="ChEBI" id="CHEBI:43474"/>
        <dbReference type="ChEBI" id="CHEBI:58282"/>
        <dbReference type="ChEBI" id="CHEBI:58469"/>
        <dbReference type="EC" id="3.1.3.57"/>
    </reaction>
    <physiologicalReaction direction="left-to-right" evidence="6">
        <dbReference type="Rhea" id="RHEA:15554"/>
    </physiologicalReaction>
</comment>
<keyword evidence="2" id="KW-0452">Lithium</keyword>
<evidence type="ECO:0000256" key="1">
    <source>
        <dbReference type="ARBA" id="ARBA00009759"/>
    </source>
</evidence>
<evidence type="ECO:0000256" key="2">
    <source>
        <dbReference type="ARBA" id="ARBA00022671"/>
    </source>
</evidence>
<dbReference type="EC" id="3.1.3.57" evidence="7"/>
<proteinExistence type="inferred from homology"/>
<evidence type="ECO:0000256" key="9">
    <source>
        <dbReference type="SAM" id="MobiDB-lite"/>
    </source>
</evidence>
<evidence type="ECO:0000313" key="11">
    <source>
        <dbReference type="Proteomes" id="UP000326062"/>
    </source>
</evidence>
<evidence type="ECO:0000256" key="8">
    <source>
        <dbReference type="PIRSR" id="PIRSR600760-2"/>
    </source>
</evidence>
<feature type="non-terminal residue" evidence="10">
    <location>
        <position position="1"/>
    </location>
</feature>
<dbReference type="EMBL" id="VCEB01000016">
    <property type="protein sequence ID" value="KAB0369210.1"/>
    <property type="molecule type" value="Genomic_DNA"/>
</dbReference>
<dbReference type="InterPro" id="IPR020583">
    <property type="entry name" value="Inositol_monoP_metal-BS"/>
</dbReference>
<dbReference type="Gene3D" id="3.30.540.10">
    <property type="entry name" value="Fructose-1,6-Bisphosphatase, subunit A, domain 1"/>
    <property type="match status" value="1"/>
</dbReference>
<dbReference type="PROSITE" id="PS00629">
    <property type="entry name" value="IMP_1"/>
    <property type="match status" value="1"/>
</dbReference>
<feature type="binding site" evidence="8">
    <location>
        <position position="24"/>
    </location>
    <ligand>
        <name>Mg(2+)</name>
        <dbReference type="ChEBI" id="CHEBI:18420"/>
        <label>1</label>
        <note>catalytic</note>
    </ligand>
</feature>
<comment type="cofactor">
    <cofactor evidence="8">
        <name>Mg(2+)</name>
        <dbReference type="ChEBI" id="CHEBI:18420"/>
    </cofactor>
</comment>
<keyword evidence="4 8" id="KW-0460">Magnesium</keyword>
<dbReference type="GO" id="GO:0004441">
    <property type="term" value="F:inositol-1,4-bisphosphate 1-phosphatase activity"/>
    <property type="evidence" value="ECO:0007669"/>
    <property type="project" value="UniProtKB-EC"/>
</dbReference>
<comment type="catalytic activity">
    <reaction evidence="5">
        <text>1D-myo-inositol 1,3,4-trisphosphate + H2O = 1D-myo-inositol 3,4-bisphosphate + phosphate</text>
        <dbReference type="Rhea" id="RHEA:70319"/>
        <dbReference type="ChEBI" id="CHEBI:15377"/>
        <dbReference type="ChEBI" id="CHEBI:43474"/>
        <dbReference type="ChEBI" id="CHEBI:58414"/>
        <dbReference type="ChEBI" id="CHEBI:83241"/>
    </reaction>
    <physiologicalReaction direction="left-to-right" evidence="5">
        <dbReference type="Rhea" id="RHEA:70320"/>
    </physiologicalReaction>
</comment>
<protein>
    <recommendedName>
        <fullName evidence="7">inositol-1,4-bisphosphate 1-phosphatase</fullName>
        <ecNumber evidence="7">3.1.3.57</ecNumber>
    </recommendedName>
</protein>
<dbReference type="Pfam" id="PF00459">
    <property type="entry name" value="Inositol_P"/>
    <property type="match status" value="1"/>
</dbReference>
<dbReference type="SUPFAM" id="SSF56655">
    <property type="entry name" value="Carbohydrate phosphatase"/>
    <property type="match status" value="1"/>
</dbReference>
<evidence type="ECO:0000256" key="6">
    <source>
        <dbReference type="ARBA" id="ARBA00044478"/>
    </source>
</evidence>
<dbReference type="AlphaFoldDB" id="A0A5N3X4W2"/>
<evidence type="ECO:0000256" key="7">
    <source>
        <dbReference type="ARBA" id="ARBA00044519"/>
    </source>
</evidence>
<reference evidence="10 11" key="1">
    <citation type="submission" date="2019-06" db="EMBL/GenBank/DDBJ databases">
        <title>Discovery of a novel chromosome fission-fusion reversal in muntjac.</title>
        <authorList>
            <person name="Mudd A.B."/>
            <person name="Bredeson J.V."/>
            <person name="Baum R."/>
            <person name="Hockemeyer D."/>
            <person name="Rokhsar D.S."/>
        </authorList>
    </citation>
    <scope>NUCLEOTIDE SEQUENCE [LARGE SCALE GENOMIC DNA]</scope>
    <source>
        <strain evidence="10">UCam_UCB_Mr</strain>
        <tissue evidence="10">Fibroblast cell line</tissue>
    </source>
</reference>
<dbReference type="InterPro" id="IPR044897">
    <property type="entry name" value="INPP1_dom_1"/>
</dbReference>
<evidence type="ECO:0000256" key="3">
    <source>
        <dbReference type="ARBA" id="ARBA00022723"/>
    </source>
</evidence>
<gene>
    <name evidence="10" type="ORF">FD755_019215</name>
</gene>
<comment type="caution">
    <text evidence="10">The sequence shown here is derived from an EMBL/GenBank/DDBJ whole genome shotgun (WGS) entry which is preliminary data.</text>
</comment>
<dbReference type="Gene3D" id="4.10.460.10">
    <property type="entry name" value="Inositol Polyphosphate 1-phosphatase, domain 1"/>
    <property type="match status" value="1"/>
</dbReference>
<sequence>VSEKAANIAWVCRQQEALFQLLTEEKKEAEKNKICSLGKIFFGKESNEFANGFEEKIIMRLCPTEKEPVDLLSTVLNGDNLSDPALDSIEINILQDILEIWVDPIDSTYQYIKGSAGIKPNQGIFPRGLQCITVLIGVYDIQTGVPLMGVINQPFNAQCYWGLPYMGTHIHFLLPPISTRNKSERQSQVTQIPSSECSLLFSALIACSVTSTMKGEHCHMCVQSASSGQLGLVPRACVFLGFVDIYIFSKDTTFRWYSCAAHAILGALGGGMVDLKECLERNPDMRLDLPRLVYHMGNEGTAGVDQWPTREDSLHTDQSSSWRHS</sequence>
<dbReference type="InterPro" id="IPR050725">
    <property type="entry name" value="CysQ/Inositol_MonoPase"/>
</dbReference>
<dbReference type="Proteomes" id="UP000326062">
    <property type="component" value="Chromosome 15"/>
</dbReference>
<keyword evidence="3 8" id="KW-0479">Metal-binding</keyword>
<comment type="similarity">
    <text evidence="1">Belongs to the inositol monophosphatase superfamily.</text>
</comment>
<evidence type="ECO:0000256" key="4">
    <source>
        <dbReference type="ARBA" id="ARBA00022842"/>
    </source>
</evidence>
<evidence type="ECO:0000313" key="10">
    <source>
        <dbReference type="EMBL" id="KAB0369210.1"/>
    </source>
</evidence>